<protein>
    <recommendedName>
        <fullName evidence="4">Transposase (putative) YhgA-like domain-containing protein</fullName>
    </recommendedName>
</protein>
<evidence type="ECO:0000313" key="3">
    <source>
        <dbReference type="Proteomes" id="UP000028926"/>
    </source>
</evidence>
<evidence type="ECO:0008006" key="4">
    <source>
        <dbReference type="Google" id="ProtNLM"/>
    </source>
</evidence>
<name>A0A077AUH0_9PROT</name>
<dbReference type="HOGENOM" id="CLU_650011_0_0_5"/>
<dbReference type="InterPro" id="IPR010106">
    <property type="entry name" value="RpnA"/>
</dbReference>
<dbReference type="EMBL" id="CP008941">
    <property type="protein sequence ID" value="AIK95689.1"/>
    <property type="molecule type" value="Genomic_DNA"/>
</dbReference>
<keyword evidence="3" id="KW-1185">Reference proteome</keyword>
<dbReference type="PANTHER" id="PTHR41317:SF1">
    <property type="entry name" value="PD-(D_E)XK NUCLEASE FAMILY TRANSPOSASE"/>
    <property type="match status" value="1"/>
</dbReference>
<evidence type="ECO:0000256" key="1">
    <source>
        <dbReference type="SAM" id="MobiDB-lite"/>
    </source>
</evidence>
<sequence length="422" mass="48670">MVNLSSSFSLKALMTVVGVSFSITQAMDSPSSSPHSHRKRSFDESRQTEEEPSHGQVFARATLDPVAKYVLDDQEVLKGFIQTFAGVSGVEIIQILDNNLNPLERKYSNLYEAFSKVKPKLKKMMEEDKERTQTLYRVEKRLSEDAAYVKDEGLTGFLYELARHQDDLSKILPDPKRPQVDVLCKFSQRDENDHLKEELALVEIQVAQQDYWDQRGLAYAALIYGNQLRRSEEWSKLKNVIAINILGGGVNNVKYWQGGKYVRHYQFQDKHDPQNVMPYMQVIQYSLGDADLDSEEFKEERNKNLKDWLDFYRNGHRKEAVPEGIDPDLEKAYKRIKFDQLPEEIREFYEKQLTLLENFKTHEAAVREEAKAVGVAEGLEKGKEEGKIEGKQEIARNMLYQGLDKALISQLTGFSVEEIENL</sequence>
<dbReference type="eggNOG" id="COG5464">
    <property type="taxonomic scope" value="Bacteria"/>
</dbReference>
<feature type="compositionally biased region" description="Basic and acidic residues" evidence="1">
    <location>
        <begin position="41"/>
        <end position="53"/>
    </location>
</feature>
<gene>
    <name evidence="2" type="ORF">ID47_01450</name>
</gene>
<dbReference type="AlphaFoldDB" id="A0A077AUH0"/>
<accession>A0A077AUH0</accession>
<dbReference type="Pfam" id="PF12784">
    <property type="entry name" value="PDDEXK_2"/>
    <property type="match status" value="1"/>
</dbReference>
<dbReference type="RefSeq" id="WP_038463011.1">
    <property type="nucleotide sequence ID" value="NZ_CP008941.1"/>
</dbReference>
<dbReference type="OrthoDB" id="9803508at2"/>
<feature type="region of interest" description="Disordered" evidence="1">
    <location>
        <begin position="26"/>
        <end position="57"/>
    </location>
</feature>
<dbReference type="Proteomes" id="UP000028926">
    <property type="component" value="Chromosome"/>
</dbReference>
<organism evidence="2 3">
    <name type="scientific">Candidatus Odyssella acanthamoebae</name>
    <dbReference type="NCBI Taxonomy" id="91604"/>
    <lineage>
        <taxon>Bacteria</taxon>
        <taxon>Pseudomonadati</taxon>
        <taxon>Pseudomonadota</taxon>
        <taxon>Alphaproteobacteria</taxon>
        <taxon>Holosporales</taxon>
        <taxon>Candidatus Paracaedibacteraceae</taxon>
        <taxon>Candidatus Odyssella</taxon>
    </lineage>
</organism>
<proteinExistence type="predicted"/>
<dbReference type="NCBIfam" id="TIGR01784">
    <property type="entry name" value="T_den_put_tspse"/>
    <property type="match status" value="1"/>
</dbReference>
<dbReference type="PANTHER" id="PTHR41317">
    <property type="entry name" value="PD-(D_E)XK NUCLEASE FAMILY TRANSPOSASE"/>
    <property type="match status" value="1"/>
</dbReference>
<evidence type="ECO:0000313" key="2">
    <source>
        <dbReference type="EMBL" id="AIK95689.1"/>
    </source>
</evidence>
<dbReference type="KEGG" id="paca:ID47_01450"/>
<reference evidence="2 3" key="1">
    <citation type="submission" date="2014-07" db="EMBL/GenBank/DDBJ databases">
        <title>Comparative genomic insights into amoeba endosymbionts belonging to the families of Holosporaceae and Candidatus Midichloriaceae within Rickettsiales.</title>
        <authorList>
            <person name="Wang Z."/>
            <person name="Wu M."/>
        </authorList>
    </citation>
    <scope>NUCLEOTIDE SEQUENCE [LARGE SCALE GENOMIC DNA]</scope>
    <source>
        <strain evidence="2">PRA3</strain>
    </source>
</reference>